<protein>
    <submittedName>
        <fullName evidence="1">Sugar transport protein</fullName>
    </submittedName>
</protein>
<gene>
    <name evidence="1" type="ORF">OWV82_020686</name>
</gene>
<name>A0ACC1X706_MELAZ</name>
<dbReference type="Proteomes" id="UP001164539">
    <property type="component" value="Chromosome 11"/>
</dbReference>
<evidence type="ECO:0000313" key="2">
    <source>
        <dbReference type="Proteomes" id="UP001164539"/>
    </source>
</evidence>
<accession>A0ACC1X706</accession>
<keyword evidence="1" id="KW-0762">Sugar transport</keyword>
<keyword evidence="1" id="KW-0813">Transport</keyword>
<dbReference type="EMBL" id="CM051404">
    <property type="protein sequence ID" value="KAJ4707122.1"/>
    <property type="molecule type" value="Genomic_DNA"/>
</dbReference>
<keyword evidence="2" id="KW-1185">Reference proteome</keyword>
<proteinExistence type="predicted"/>
<sequence>MAAGFGIEVKKVGQEYPGHTTVYVLVTCFLAAMGGLIFGYDIGISGGVTSMGPFLQKFFPSVYHREALDKSTNQYCKFNDQKLTLFTSSLYLAALFTSFVASWVTSRLGRRISMFLGGFIFLLGAAINGFAQALWMLILGRIFLGVGIGFTNQSVPLYLSEMAPYKIRGILNSMFQLMITVGILSANLVNYFSPKVAGQQAWRWSLGIAMVPAFIIFVSAIFLRNSPNSILQQGGDKEEARAMLGRIRGVTDKEVEAEFNAILAASEASKQVKNPWRNLLKRQYRPQLTMAILIPVFQQLTGMNVIMFYAPVLFKTIGLGDDASLLSALVTGLVNFFATMFSFFLIDKYGRRPLFLAGGTLLFIFEVLMAALIGWKFGVSGIVTGLPKWYAVLAVIFICVYVSAFAWSWGPLGWLVPSEIFPLEIRSAGQSLVLSANMLATFLVAELFLPFLCGMKFGLFIFFSVFVAVMTAFIYFFLPETKKVPIEEMSRVWRDHWYWKKFVVSQDQDHPKYLVV</sequence>
<comment type="caution">
    <text evidence="1">The sequence shown here is derived from an EMBL/GenBank/DDBJ whole genome shotgun (WGS) entry which is preliminary data.</text>
</comment>
<evidence type="ECO:0000313" key="1">
    <source>
        <dbReference type="EMBL" id="KAJ4707122.1"/>
    </source>
</evidence>
<reference evidence="1 2" key="1">
    <citation type="journal article" date="2023" name="Science">
        <title>Complex scaffold remodeling in plant triterpene biosynthesis.</title>
        <authorList>
            <person name="De La Pena R."/>
            <person name="Hodgson H."/>
            <person name="Liu J.C."/>
            <person name="Stephenson M.J."/>
            <person name="Martin A.C."/>
            <person name="Owen C."/>
            <person name="Harkess A."/>
            <person name="Leebens-Mack J."/>
            <person name="Jimenez L.E."/>
            <person name="Osbourn A."/>
            <person name="Sattely E.S."/>
        </authorList>
    </citation>
    <scope>NUCLEOTIDE SEQUENCE [LARGE SCALE GENOMIC DNA]</scope>
    <source>
        <strain evidence="2">cv. JPN11</strain>
        <tissue evidence="1">Leaf</tissue>
    </source>
</reference>
<organism evidence="1 2">
    <name type="scientific">Melia azedarach</name>
    <name type="common">Chinaberry tree</name>
    <dbReference type="NCBI Taxonomy" id="155640"/>
    <lineage>
        <taxon>Eukaryota</taxon>
        <taxon>Viridiplantae</taxon>
        <taxon>Streptophyta</taxon>
        <taxon>Embryophyta</taxon>
        <taxon>Tracheophyta</taxon>
        <taxon>Spermatophyta</taxon>
        <taxon>Magnoliopsida</taxon>
        <taxon>eudicotyledons</taxon>
        <taxon>Gunneridae</taxon>
        <taxon>Pentapetalae</taxon>
        <taxon>rosids</taxon>
        <taxon>malvids</taxon>
        <taxon>Sapindales</taxon>
        <taxon>Meliaceae</taxon>
        <taxon>Melia</taxon>
    </lineage>
</organism>